<feature type="region of interest" description="C-terminal hotdog fold" evidence="8">
    <location>
        <begin position="1118"/>
        <end position="1274"/>
    </location>
</feature>
<dbReference type="PANTHER" id="PTHR43775">
    <property type="entry name" value="FATTY ACID SYNTHASE"/>
    <property type="match status" value="1"/>
</dbReference>
<evidence type="ECO:0000256" key="9">
    <source>
        <dbReference type="SAM" id="MobiDB-lite"/>
    </source>
</evidence>
<dbReference type="GO" id="GO:0016491">
    <property type="term" value="F:oxidoreductase activity"/>
    <property type="evidence" value="ECO:0007669"/>
    <property type="project" value="InterPro"/>
</dbReference>
<dbReference type="SUPFAM" id="SSF47336">
    <property type="entry name" value="ACP-like"/>
    <property type="match status" value="2"/>
</dbReference>
<dbReference type="InterPro" id="IPR014031">
    <property type="entry name" value="Ketoacyl_synth_C"/>
</dbReference>
<dbReference type="InterPro" id="IPR049900">
    <property type="entry name" value="PKS_mFAS_DH"/>
</dbReference>
<feature type="region of interest" description="Disordered" evidence="9">
    <location>
        <begin position="1"/>
        <end position="34"/>
    </location>
</feature>
<dbReference type="Pfam" id="PF08240">
    <property type="entry name" value="ADH_N"/>
    <property type="match status" value="1"/>
</dbReference>
<dbReference type="SMART" id="SM00822">
    <property type="entry name" value="PKS_KR"/>
    <property type="match status" value="1"/>
</dbReference>
<dbReference type="Gene3D" id="3.30.559.30">
    <property type="entry name" value="Nonribosomal peptide synthetase, condensation domain"/>
    <property type="match status" value="1"/>
</dbReference>
<dbReference type="GO" id="GO:0006633">
    <property type="term" value="P:fatty acid biosynthetic process"/>
    <property type="evidence" value="ECO:0007669"/>
    <property type="project" value="InterPro"/>
</dbReference>
<dbReference type="SMART" id="SM00823">
    <property type="entry name" value="PKS_PP"/>
    <property type="match status" value="2"/>
</dbReference>
<dbReference type="Pfam" id="PF23297">
    <property type="entry name" value="ACP_SdgA_C"/>
    <property type="match status" value="1"/>
</dbReference>
<dbReference type="Pfam" id="PF02801">
    <property type="entry name" value="Ketoacyl-synt_C"/>
    <property type="match status" value="1"/>
</dbReference>
<dbReference type="InterPro" id="IPR009081">
    <property type="entry name" value="PP-bd_ACP"/>
</dbReference>
<keyword evidence="2" id="KW-0597">Phosphoprotein</keyword>
<name>A0A7R7XPA1_9EURO</name>
<dbReference type="InterPro" id="IPR000873">
    <property type="entry name" value="AMP-dep_synth/lig_dom"/>
</dbReference>
<dbReference type="Gene3D" id="3.30.559.10">
    <property type="entry name" value="Chloramphenicol acetyltransferase-like domain"/>
    <property type="match status" value="1"/>
</dbReference>
<dbReference type="InterPro" id="IPR011032">
    <property type="entry name" value="GroES-like_sf"/>
</dbReference>
<evidence type="ECO:0000256" key="5">
    <source>
        <dbReference type="ARBA" id="ARBA00022737"/>
    </source>
</evidence>
<dbReference type="InterPro" id="IPR013154">
    <property type="entry name" value="ADH-like_N"/>
</dbReference>
<evidence type="ECO:0000313" key="14">
    <source>
        <dbReference type="Proteomes" id="UP000654913"/>
    </source>
</evidence>
<dbReference type="PROSITE" id="PS50075">
    <property type="entry name" value="CARRIER"/>
    <property type="match status" value="2"/>
</dbReference>
<dbReference type="Pfam" id="PF00550">
    <property type="entry name" value="PP-binding"/>
    <property type="match status" value="1"/>
</dbReference>
<dbReference type="PROSITE" id="PS52019">
    <property type="entry name" value="PKS_MFAS_DH"/>
    <property type="match status" value="1"/>
</dbReference>
<organism evidence="13 14">
    <name type="scientific">Aspergillus puulaauensis</name>
    <dbReference type="NCBI Taxonomy" id="1220207"/>
    <lineage>
        <taxon>Eukaryota</taxon>
        <taxon>Fungi</taxon>
        <taxon>Dikarya</taxon>
        <taxon>Ascomycota</taxon>
        <taxon>Pezizomycotina</taxon>
        <taxon>Eurotiomycetes</taxon>
        <taxon>Eurotiomycetidae</taxon>
        <taxon>Eurotiales</taxon>
        <taxon>Aspergillaceae</taxon>
        <taxon>Aspergillus</taxon>
    </lineage>
</organism>
<dbReference type="Gene3D" id="3.40.50.980">
    <property type="match status" value="2"/>
</dbReference>
<dbReference type="CDD" id="cd20483">
    <property type="entry name" value="C_PKS-NRPS"/>
    <property type="match status" value="1"/>
</dbReference>
<gene>
    <name evidence="13" type="ORF">APUU_41316S</name>
</gene>
<dbReference type="InterPro" id="IPR032821">
    <property type="entry name" value="PKS_assoc"/>
</dbReference>
<dbReference type="Pfam" id="PF00501">
    <property type="entry name" value="AMP-binding"/>
    <property type="match status" value="1"/>
</dbReference>
<dbReference type="PROSITE" id="PS52004">
    <property type="entry name" value="KS3_2"/>
    <property type="match status" value="1"/>
</dbReference>
<evidence type="ECO:0000256" key="3">
    <source>
        <dbReference type="ARBA" id="ARBA00022598"/>
    </source>
</evidence>
<dbReference type="InterPro" id="IPR016039">
    <property type="entry name" value="Thiolase-like"/>
</dbReference>
<dbReference type="Gene3D" id="1.10.1200.10">
    <property type="entry name" value="ACP-like"/>
    <property type="match status" value="2"/>
</dbReference>
<dbReference type="PROSITE" id="PS00012">
    <property type="entry name" value="PHOSPHOPANTETHEINE"/>
    <property type="match status" value="1"/>
</dbReference>
<dbReference type="InterPro" id="IPR020843">
    <property type="entry name" value="ER"/>
</dbReference>
<keyword evidence="5" id="KW-0677">Repeat</keyword>
<dbReference type="KEGG" id="apuu:APUU_41316S"/>
<dbReference type="InterPro" id="IPR014030">
    <property type="entry name" value="Ketoacyl_synth_N"/>
</dbReference>
<keyword evidence="4" id="KW-0808">Transferase</keyword>
<evidence type="ECO:0000256" key="6">
    <source>
        <dbReference type="ARBA" id="ARBA00023268"/>
    </source>
</evidence>
<dbReference type="InterPro" id="IPR050091">
    <property type="entry name" value="PKS_NRPS_Biosynth_Enz"/>
</dbReference>
<dbReference type="InterPro" id="IPR013968">
    <property type="entry name" value="PKS_KR"/>
</dbReference>
<dbReference type="GO" id="GO:0044550">
    <property type="term" value="P:secondary metabolite biosynthetic process"/>
    <property type="evidence" value="ECO:0007669"/>
    <property type="project" value="UniProtKB-ARBA"/>
</dbReference>
<dbReference type="InterPro" id="IPR049552">
    <property type="entry name" value="PKS_DH_N"/>
</dbReference>
<dbReference type="Gene3D" id="3.10.129.110">
    <property type="entry name" value="Polyketide synthase dehydratase"/>
    <property type="match status" value="1"/>
</dbReference>
<evidence type="ECO:0000259" key="11">
    <source>
        <dbReference type="PROSITE" id="PS52004"/>
    </source>
</evidence>
<evidence type="ECO:0000256" key="1">
    <source>
        <dbReference type="ARBA" id="ARBA00022450"/>
    </source>
</evidence>
<feature type="domain" description="Carrier" evidence="10">
    <location>
        <begin position="3419"/>
        <end position="3497"/>
    </location>
</feature>
<dbReference type="CDD" id="cd05195">
    <property type="entry name" value="enoyl_red"/>
    <property type="match status" value="1"/>
</dbReference>
<sequence>MSMHFENHTNPATGATSTVPNREAAMPKQSHPEDPPCVVGMACRVPGASSPSQLWDNIVNKKDLQRKMPADRFNVDAFYHPDGTHKGTTNAKYGYFLDQDLGLFDAGFFSISGKEAEAMDPQQRLLLEVVYEALEDAGITLDEIHGSLTSVYCGCFTNDYNAMTTKDLEYYPKYTVTGTGNSILANRISYFYNLHGPSATIDTACSSSLVCFHLGAQSLRNADADISIVVGSALHFDPNIFITMTDLGMLSTDGRCRHGDAAGSGYVRGEGIAAMILKRQSRAHADGDSIRAVVRGTGVNHDGRKQGITLPSARAQADLIKSTYARAGLDPAHTSYVECHGTGTKAGDPRELRAIHDVFSRGRPEPLYVGSVKTNIGHLEGASGVAGLIKATMALERRVIPPNMHFSTPNPEVDFRNWKLEIPTESKQWDVPGGDVPRRASINSFGYGGTNAHVILEEYNKEQSSSLSISSSCLSLPAELAGMVERRPYLVPLTSHSERAGKQWAETLTTYLNSSNASVPDIGAALTARRTMHRFRSFATSSDMEKLIDRIQDPLPGSGWKGKLDAVPRIGFVFTGQGAQWFGMGRSLIEQCPLFLQTLQKCDAILQALPSHRPSWSVVEELQKSQDDTMLGQTEYSQPICTAVQLALVHVLEQWGVKPSGVVGHSSGELAATYAAGLLSFENALVAAYYRGVHMGSGAAASGSVPGAMMAVGMTEAEVTAELEPYRGRIAIAAMNSPSSFTVSGDEDAVVELQQILTERKVFARRLQVAQAFHSHHMLPLAPGYKQALSAYPGFKANKSRTAIMVSSVTGRYADPATLGPDYLAANMTGMVKFSDALTELVLDESDQQRIDVLVELGPHPALKGPSNQTLDQLKLKLPYLSTLDRKQDAYESLLATAGQLFALGYPVDLQRVNQNQFVDAIGDIINVETPRPMIELPSYAWDHHDRYWAETRHIREHRLRPSRHAILGGRVPGSLGTRPRWRNYLRSSEIPWLADHCIDGKVIFPAAGYINMAIEAAASMADGSIREFELVDISVKSALVISDKDEGTETIVELAPAVESAETSSSIWTHFVVLSVDETGNQREHCTGMIRVEAGHPAALQSAMGSSCTESISQQSFRSTDPMHYYRRLHSMGLQYGPTFQLVAGNVESGDGVATAPISWNPGMHSREDSDLCILHPALLDSCLHPVFAAVEGKLGSGLSAPYVPTFVRSLRVSGLLDAWKRAGTGFESEVVVETSALGPRTATNDLRLNSNGQLLLDIQGLKLTSLGSSAADDTKRSLFFGTQWKPMFTAIELAPEMGYSLVKLVELFVHQFPNSRILHITSSMASTEEILPALKGVEDSERRNIAHLTILSVNGTTTFDGLASRGNGLVSVVEDTEDDFDLVIVSGTDIKAPSVSERVAENGFLISSAAETTDMSSLSILYSASSVQIWQNKQATSSHANGLTIVMPPSPSPEAQELATLIKSQRQGPTYQCDFLSLIEGSKTLRGDIVVLASLDANLFFERDFSHEETFQAAQSLLTRDGPGNIVWLTRGGLMEVSSPEQALVLGLARSARSENPELRLVVLDIGPSSEKAHTARFTSSILDASIGEDEVAERDGILHIPRIVASDDLNSRIPNGVQSEPTIQPLYQQNRPLALRIGRPGLLDTLMFCDDTELTSRPLQPDELEIEVKASALNFRDIAASMGIIDDFKLGDECAGVVLRVGCKVSAADFTVGDHVVAWRPGQGAHRTILRNPACLCYRLQGEMSFAVASSIPLVLTTAYYSLVDTARLQQGETILIHSAAGGVGQMAIQIAQNIGATVIATVGSAEKRAFLVETYGVPDSHILSSRDDSFVEGIRRLTSGRGVDVALNSLAGPLLLATWASVAPFGRFVEIGKRDIHQNSRIPMDPFRRNVAFASVDMITVFERNQALGSRVFQESCTLVHEGKIQPPQPITEVPYADVQRAFRMLQTGAASGKIVLTPRLQDKVLVEPPRFRRRLLFDPERTYLLVGGLGGLGRRLSEWLFQRGARHIAFLSRSGKSRPEARETVDWLEARGVAVNVFSGDATDAGVVNDAVAQIEGAGHRLAGVFQAAMVLQDAPLPQMSFAQWQRCLAPKVRGTYNLHNATAALPLDFFVCFSSVSAVLGSKGQANYSAANSYLDALCAYRRSLGLAGTTMNVGMVVGVGAVAEDEQLQTVMERIGYDAVNEEELFAQIDAAVSSTQSQGRLDQVDNQGRDAHQIITGINLRRPTYYWASEPRFRNIYANHDFSGSSEGRSNKLDIMAQLKEAPDEAGRVEILTLRFLEKIAAVLSVDQATLQPNRSLGDYGLDSIVAIEIRQWFFKAVGVELVMFDILSSRSIQALIEKVASVMVLKSEIEPTAAGKDVQSNTKPPINGESDASNGLLPANDNISMADLSVTETPMSSFQRRLWFMHNLAEAPSFLNLPVVFRLHGHPNRGLVKASLEELKRRNEILRTAYSEGDEFSQQIVLDDYSIEIPWQDFSMHKHSEGLLDEYVKSLMQQPLDIEDGAVMVAALVKLTEDSHALVLIFHHICIDRGSSQSFLEQFTGLYDAFRRERSLVSVAQPAVSYSQFSIWHNALLQSSEMHPSLTFWKSVYEHPPATAMQLLPFAKTVRPEVNDYQRRVHRATLKKALLQRMKRICARVQVTPAQFLMAALRAFLYRYTEEEDLTIHLVDGNRPHPAVNDTLGFFVNVVPVRCEVDHSGSFEAVLRQIKDRVISALQHSKLPFDAIVDAVGAARTPSHFPLGQVILNYQVHGTMPVYSAGDFDITDVQGDDIPTACEIGLEALEDPIDGLKLRLEYSSTLYGDDDMDRFLDNFVSFLSSSIHDYRQPVAEVNMVGSKELTFLKQNMFSLDIVPNSWENMSVSDRILAIARQYPDNLAVESSDPNDNLTYESLVSQASDIAQWIVNAGIQPASKVGILSRPGTAAVASMLGTLFAGCGFVNLDPDFAKERLAFMIADSGAALVLTEDRLEDRARALSPSPVLAIGRIPRSEAIDSPVPTKADFPFYTIYTSGSTGTPKGVVLSQANTQQMLSTLHHDYHFDCNDRFLHHSSISFDLSIVQIFSALTSGGRVCVASAEIRKDPLALATYMQAARVSITYFTPTQFALLIENASDILQNMRNYRIAYFAGERLPVRVAKAFYDLGTPARLYNTWSPSELVVQTTIQYVDYPEDDTVNIPIGFPMANTRHYILDANASPLPVGVVGEIVVGGAQVALGYIDRPDTNERAFLPDPFCLSEDYERGWGRMFRTGDRGRFLPDGRLEFHGRIAGDKQVKLRGYRVDLGEVEQRIFVEANGDEGREMALVDLAVVARQVTVEAHEPDNATDDRQLIAFAVPRTPPSQSEQAAFAFRLNRLASRHLNAYMLPSAYQFVEKLPTTIGGKVDMQRLLKCPLHPVFPVEEKIASRSVTAGTSDGADGAVLKVVIQGFRQMLKLPPTRPVGPDDSFFALGGHSLLLMRLQARLKRALKRPLALNPMFKSPTPAGITQLILGGSPVAVGPQPSNTGSIDWAAETKLDDAFKPSSTNIKPSQITSVLLTGVDSFIGVHMLATLLEDACIDNIYILGTQRRLEATDIHRSLDHYRLSDLLPSREDLDLRIHIVPGTLVSPQFGLSPAAFRQLARNVQSIYHLGGYVSLLRPYDDALRSANVAPVHDIIHLASLGRTNTHIHHLSTWSVPHLQTWSTTTTTKTTRGTAITANETSAAHFTPESSDRLGYFKSRWAAEMLMGHAADRGFAVSIYRASAATGDSRTAVPEPGDDFIRTMVVSMLRAGAIPQLPRADTERERGRPFVVDFVPVDYITSGIHALAMRRGRGGIDARGPNLDPVADAGSGAAIYHLSNPSPLPISQLPAVTEEIFGREGRSLPVDEWFEAVAQLDTAPEAQVRWAVLKEYFDLGHSMFGLESAKTRSVLGELGVAACESVGVEYLRAMLEREG</sequence>
<feature type="active site" description="Proton acceptor; for dehydratase activity" evidence="8">
    <location>
        <position position="997"/>
    </location>
</feature>
<dbReference type="FunFam" id="3.40.50.720:FF:000209">
    <property type="entry name" value="Polyketide synthase Pks12"/>
    <property type="match status" value="1"/>
</dbReference>
<dbReference type="InterPro" id="IPR045851">
    <property type="entry name" value="AMP-bd_C_sf"/>
</dbReference>
<dbReference type="NCBIfam" id="TIGR01733">
    <property type="entry name" value="AA-adenyl-dom"/>
    <property type="match status" value="1"/>
</dbReference>
<feature type="compositionally biased region" description="Polar residues" evidence="9">
    <location>
        <begin position="8"/>
        <end position="20"/>
    </location>
</feature>
<proteinExistence type="inferred from homology"/>
<dbReference type="Gene3D" id="3.40.366.10">
    <property type="entry name" value="Malonyl-Coenzyme A Acyl Carrier Protein, domain 2"/>
    <property type="match status" value="1"/>
</dbReference>
<dbReference type="InterPro" id="IPR020841">
    <property type="entry name" value="PKS_Beta-ketoAc_synthase_dom"/>
</dbReference>
<dbReference type="InterPro" id="IPR006162">
    <property type="entry name" value="Ppantetheine_attach_site"/>
</dbReference>
<dbReference type="InterPro" id="IPR001242">
    <property type="entry name" value="Condensation_dom"/>
</dbReference>
<protein>
    <submittedName>
        <fullName evidence="13">Putative hybrid PKS-NRPS biosynthetic cluster</fullName>
    </submittedName>
</protein>
<dbReference type="Gene3D" id="2.30.38.10">
    <property type="entry name" value="Luciferase, Domain 3"/>
    <property type="match status" value="1"/>
</dbReference>
<dbReference type="InterPro" id="IPR010071">
    <property type="entry name" value="AA_adenyl_dom"/>
</dbReference>
<dbReference type="InterPro" id="IPR001227">
    <property type="entry name" value="Ac_transferase_dom_sf"/>
</dbReference>
<dbReference type="SUPFAM" id="SSF51735">
    <property type="entry name" value="NAD(P)-binding Rossmann-fold domains"/>
    <property type="match status" value="4"/>
</dbReference>
<dbReference type="InterPro" id="IPR049551">
    <property type="entry name" value="PKS_DH_C"/>
</dbReference>
<dbReference type="InterPro" id="IPR020806">
    <property type="entry name" value="PKS_PP-bd"/>
</dbReference>
<evidence type="ECO:0000256" key="4">
    <source>
        <dbReference type="ARBA" id="ARBA00022679"/>
    </source>
</evidence>
<dbReference type="InterPro" id="IPR020807">
    <property type="entry name" value="PKS_DH"/>
</dbReference>
<dbReference type="Gene3D" id="3.40.47.10">
    <property type="match status" value="1"/>
</dbReference>
<dbReference type="CDD" id="cd05930">
    <property type="entry name" value="A_NRPS"/>
    <property type="match status" value="1"/>
</dbReference>
<dbReference type="InterPro" id="IPR016036">
    <property type="entry name" value="Malonyl_transacylase_ACP-bd"/>
</dbReference>
<dbReference type="Pfam" id="PF14765">
    <property type="entry name" value="PS-DH"/>
    <property type="match status" value="1"/>
</dbReference>
<dbReference type="GO" id="GO:0031177">
    <property type="term" value="F:phosphopantetheine binding"/>
    <property type="evidence" value="ECO:0007669"/>
    <property type="project" value="InterPro"/>
</dbReference>
<dbReference type="Pfam" id="PF07993">
    <property type="entry name" value="NAD_binding_4"/>
    <property type="match status" value="1"/>
</dbReference>
<dbReference type="FunFam" id="3.40.366.10:FF:000002">
    <property type="entry name" value="Probable polyketide synthase 2"/>
    <property type="match status" value="1"/>
</dbReference>
<dbReference type="SMART" id="SM00826">
    <property type="entry name" value="PKS_DH"/>
    <property type="match status" value="1"/>
</dbReference>
<dbReference type="InterPro" id="IPR014043">
    <property type="entry name" value="Acyl_transferase_dom"/>
</dbReference>
<dbReference type="PANTHER" id="PTHR43775:SF37">
    <property type="entry name" value="SI:DKEY-61P9.11"/>
    <property type="match status" value="1"/>
</dbReference>
<dbReference type="SMART" id="SM00827">
    <property type="entry name" value="PKS_AT"/>
    <property type="match status" value="1"/>
</dbReference>
<dbReference type="SUPFAM" id="SSF52777">
    <property type="entry name" value="CoA-dependent acyltransferases"/>
    <property type="match status" value="2"/>
</dbReference>
<reference evidence="13" key="2">
    <citation type="submission" date="2021-02" db="EMBL/GenBank/DDBJ databases">
        <title>Aspergillus puulaauensis MK2 genome sequence.</title>
        <authorList>
            <person name="Futagami T."/>
            <person name="Mori K."/>
            <person name="Kadooka C."/>
            <person name="Tanaka T."/>
        </authorList>
    </citation>
    <scope>NUCLEOTIDE SEQUENCE</scope>
    <source>
        <strain evidence="13">MK2</strain>
    </source>
</reference>
<dbReference type="Gene3D" id="3.30.300.30">
    <property type="match status" value="1"/>
</dbReference>
<dbReference type="SUPFAM" id="SSF53901">
    <property type="entry name" value="Thiolase-like"/>
    <property type="match status" value="1"/>
</dbReference>
<dbReference type="Gene3D" id="3.90.180.10">
    <property type="entry name" value="Medium-chain alcohol dehydrogenases, catalytic domain"/>
    <property type="match status" value="1"/>
</dbReference>
<accession>A0A7R7XPA1</accession>
<dbReference type="Pfam" id="PF13602">
    <property type="entry name" value="ADH_zinc_N_2"/>
    <property type="match status" value="1"/>
</dbReference>
<keyword evidence="3" id="KW-0436">Ligase</keyword>
<feature type="active site" description="Proton donor; for dehydratase activity" evidence="8">
    <location>
        <position position="1182"/>
    </location>
</feature>
<dbReference type="InterPro" id="IPR057326">
    <property type="entry name" value="KR_dom"/>
</dbReference>
<dbReference type="InterPro" id="IPR018201">
    <property type="entry name" value="Ketoacyl_synth_AS"/>
</dbReference>
<dbReference type="Pfam" id="PF08659">
    <property type="entry name" value="KR"/>
    <property type="match status" value="1"/>
</dbReference>
<dbReference type="Pfam" id="PF16197">
    <property type="entry name" value="KAsynt_C_assoc"/>
    <property type="match status" value="1"/>
</dbReference>
<dbReference type="InterPro" id="IPR036736">
    <property type="entry name" value="ACP-like_sf"/>
</dbReference>
<dbReference type="Pfam" id="PF21089">
    <property type="entry name" value="PKS_DH_N"/>
    <property type="match status" value="1"/>
</dbReference>
<dbReference type="RefSeq" id="XP_041557066.1">
    <property type="nucleotide sequence ID" value="XM_041704486.1"/>
</dbReference>
<feature type="domain" description="Carrier" evidence="10">
    <location>
        <begin position="2278"/>
        <end position="2352"/>
    </location>
</feature>
<keyword evidence="6" id="KW-0511">Multifunctional enzyme</keyword>
<dbReference type="SMART" id="SM00825">
    <property type="entry name" value="PKS_KS"/>
    <property type="match status" value="1"/>
</dbReference>
<keyword evidence="1" id="KW-0596">Phosphopantetheine</keyword>
<evidence type="ECO:0000256" key="2">
    <source>
        <dbReference type="ARBA" id="ARBA00022553"/>
    </source>
</evidence>
<dbReference type="Gene3D" id="3.40.50.720">
    <property type="entry name" value="NAD(P)-binding Rossmann-like Domain"/>
    <property type="match status" value="3"/>
</dbReference>
<dbReference type="SMART" id="SM00829">
    <property type="entry name" value="PKS_ER"/>
    <property type="match status" value="1"/>
</dbReference>
<dbReference type="Pfam" id="PF00668">
    <property type="entry name" value="Condensation"/>
    <property type="match status" value="1"/>
</dbReference>
<dbReference type="PROSITE" id="PS00606">
    <property type="entry name" value="KS3_1"/>
    <property type="match status" value="1"/>
</dbReference>
<dbReference type="SUPFAM" id="SSF50129">
    <property type="entry name" value="GroES-like"/>
    <property type="match status" value="1"/>
</dbReference>
<dbReference type="GO" id="GO:0004315">
    <property type="term" value="F:3-oxoacyl-[acyl-carrier-protein] synthase activity"/>
    <property type="evidence" value="ECO:0007669"/>
    <property type="project" value="InterPro"/>
</dbReference>
<dbReference type="InterPro" id="IPR013120">
    <property type="entry name" value="FAR_NAD-bd"/>
</dbReference>
<dbReference type="InterPro" id="IPR042104">
    <property type="entry name" value="PKS_dehydratase_sf"/>
</dbReference>
<dbReference type="SUPFAM" id="SSF55048">
    <property type="entry name" value="Probable ACP-binding domain of malonyl-CoA ACP transacylase"/>
    <property type="match status" value="1"/>
</dbReference>
<evidence type="ECO:0000256" key="7">
    <source>
        <dbReference type="ARBA" id="ARBA00029443"/>
    </source>
</evidence>
<dbReference type="Pfam" id="PF00109">
    <property type="entry name" value="ketoacyl-synt"/>
    <property type="match status" value="1"/>
</dbReference>
<feature type="region of interest" description="N-terminal hotdog fold" evidence="8">
    <location>
        <begin position="965"/>
        <end position="1098"/>
    </location>
</feature>
<dbReference type="FunFam" id="3.40.47.10:FF:000019">
    <property type="entry name" value="Polyketide synthase type I"/>
    <property type="match status" value="1"/>
</dbReference>
<dbReference type="OrthoDB" id="329835at2759"/>
<dbReference type="Proteomes" id="UP000654913">
    <property type="component" value="Chromosome 4"/>
</dbReference>
<dbReference type="InterPro" id="IPR016035">
    <property type="entry name" value="Acyl_Trfase/lysoPLipase"/>
</dbReference>
<dbReference type="SUPFAM" id="SSF52151">
    <property type="entry name" value="FabD/lysophospholipase-like"/>
    <property type="match status" value="1"/>
</dbReference>
<evidence type="ECO:0000259" key="10">
    <source>
        <dbReference type="PROSITE" id="PS50075"/>
    </source>
</evidence>
<reference evidence="13" key="1">
    <citation type="submission" date="2021-01" db="EMBL/GenBank/DDBJ databases">
        <authorList>
            <consortium name="Aspergillus puulaauensis MK2 genome sequencing consortium"/>
            <person name="Kazuki M."/>
            <person name="Futagami T."/>
        </authorList>
    </citation>
    <scope>NUCLEOTIDE SEQUENCE</scope>
    <source>
        <strain evidence="13">MK2</strain>
    </source>
</reference>
<dbReference type="Gene3D" id="3.30.70.3290">
    <property type="match status" value="1"/>
</dbReference>
<dbReference type="InterPro" id="IPR023213">
    <property type="entry name" value="CAT-like_dom_sf"/>
</dbReference>
<dbReference type="EMBL" id="AP024446">
    <property type="protein sequence ID" value="BCS24872.1"/>
    <property type="molecule type" value="Genomic_DNA"/>
</dbReference>
<evidence type="ECO:0000256" key="8">
    <source>
        <dbReference type="PROSITE-ProRule" id="PRU01363"/>
    </source>
</evidence>
<evidence type="ECO:0000259" key="12">
    <source>
        <dbReference type="PROSITE" id="PS52019"/>
    </source>
</evidence>
<feature type="domain" description="Ketosynthase family 3 (KS3)" evidence="11">
    <location>
        <begin position="33"/>
        <end position="458"/>
    </location>
</feature>
<dbReference type="CDD" id="cd00833">
    <property type="entry name" value="PKS"/>
    <property type="match status" value="1"/>
</dbReference>
<comment type="similarity">
    <text evidence="7">In the C-terminal section; belongs to the NRP synthetase family.</text>
</comment>
<evidence type="ECO:0000313" key="13">
    <source>
        <dbReference type="EMBL" id="BCS24872.1"/>
    </source>
</evidence>
<dbReference type="GO" id="GO:1901336">
    <property type="term" value="P:lactone biosynthetic process"/>
    <property type="evidence" value="ECO:0007669"/>
    <property type="project" value="UniProtKB-ARBA"/>
</dbReference>
<feature type="region of interest" description="Disordered" evidence="9">
    <location>
        <begin position="2363"/>
        <end position="2385"/>
    </location>
</feature>
<dbReference type="SUPFAM" id="SSF56801">
    <property type="entry name" value="Acetyl-CoA synthetase-like"/>
    <property type="match status" value="1"/>
</dbReference>
<feature type="domain" description="PKS/mFAS DH" evidence="12">
    <location>
        <begin position="965"/>
        <end position="1274"/>
    </location>
</feature>
<keyword evidence="14" id="KW-1185">Reference proteome</keyword>
<dbReference type="InterPro" id="IPR036291">
    <property type="entry name" value="NAD(P)-bd_dom_sf"/>
</dbReference>
<dbReference type="Pfam" id="PF00698">
    <property type="entry name" value="Acyl_transf_1"/>
    <property type="match status" value="1"/>
</dbReference>
<dbReference type="GO" id="GO:0004312">
    <property type="term" value="F:fatty acid synthase activity"/>
    <property type="evidence" value="ECO:0007669"/>
    <property type="project" value="TreeGrafter"/>
</dbReference>
<dbReference type="GeneID" id="64974877"/>
<dbReference type="GO" id="GO:0016874">
    <property type="term" value="F:ligase activity"/>
    <property type="evidence" value="ECO:0007669"/>
    <property type="project" value="UniProtKB-KW"/>
</dbReference>